<dbReference type="InterPro" id="IPR011712">
    <property type="entry name" value="Sig_transdc_His_kin_sub3_dim/P"/>
</dbReference>
<dbReference type="PANTHER" id="PTHR24421">
    <property type="entry name" value="NITRATE/NITRITE SENSOR PROTEIN NARX-RELATED"/>
    <property type="match status" value="1"/>
</dbReference>
<dbReference type="InterPro" id="IPR003018">
    <property type="entry name" value="GAF"/>
</dbReference>
<evidence type="ECO:0000256" key="9">
    <source>
        <dbReference type="ARBA" id="ARBA00022723"/>
    </source>
</evidence>
<evidence type="ECO:0000256" key="3">
    <source>
        <dbReference type="ARBA" id="ARBA00004496"/>
    </source>
</evidence>
<dbReference type="InterPro" id="IPR050482">
    <property type="entry name" value="Sensor_HK_TwoCompSys"/>
</dbReference>
<evidence type="ECO:0000256" key="6">
    <source>
        <dbReference type="ARBA" id="ARBA00022485"/>
    </source>
</evidence>
<evidence type="ECO:0000256" key="10">
    <source>
        <dbReference type="ARBA" id="ARBA00022777"/>
    </source>
</evidence>
<dbReference type="EC" id="2.7.13.3" evidence="4"/>
<dbReference type="SUPFAM" id="SSF55781">
    <property type="entry name" value="GAF domain-like"/>
    <property type="match status" value="2"/>
</dbReference>
<dbReference type="InterPro" id="IPR005467">
    <property type="entry name" value="His_kinase_dom"/>
</dbReference>
<protein>
    <recommendedName>
        <fullName evidence="5">Oxygen sensor histidine kinase NreB</fullName>
        <ecNumber evidence="4">2.7.13.3</ecNumber>
    </recommendedName>
    <alternativeName>
        <fullName evidence="15">Nitrogen regulation protein B</fullName>
    </alternativeName>
</protein>
<dbReference type="InterPro" id="IPR003594">
    <property type="entry name" value="HATPase_dom"/>
</dbReference>
<evidence type="ECO:0000256" key="15">
    <source>
        <dbReference type="ARBA" id="ARBA00030800"/>
    </source>
</evidence>
<evidence type="ECO:0000256" key="14">
    <source>
        <dbReference type="ARBA" id="ARBA00024827"/>
    </source>
</evidence>
<comment type="catalytic activity">
    <reaction evidence="1">
        <text>ATP + protein L-histidine = ADP + protein N-phospho-L-histidine.</text>
        <dbReference type="EC" id="2.7.13.3"/>
    </reaction>
</comment>
<keyword evidence="10" id="KW-0418">Kinase</keyword>
<dbReference type="EMBL" id="JAXAVX010000001">
    <property type="protein sequence ID" value="MDX8150662.1"/>
    <property type="molecule type" value="Genomic_DNA"/>
</dbReference>
<comment type="function">
    <text evidence="14">Member of the two-component regulatory system NreB/NreC involved in the control of dissimilatory nitrate/nitrite reduction in response to oxygen. NreB functions as a direct oxygen sensor histidine kinase which is autophosphorylated, in the absence of oxygen, probably at the conserved histidine residue, and transfers its phosphate group probably to a conserved aspartate residue of NreC. NreB/NreC activates the expression of the nitrate (narGHJI) and nitrite (nir) reductase operons, as well as the putative nitrate transporter gene narT.</text>
</comment>
<keyword evidence="9" id="KW-0479">Metal-binding</keyword>
<dbReference type="Pfam" id="PF01590">
    <property type="entry name" value="GAF"/>
    <property type="match status" value="1"/>
</dbReference>
<dbReference type="SMART" id="SM00065">
    <property type="entry name" value="GAF"/>
    <property type="match status" value="2"/>
</dbReference>
<dbReference type="Pfam" id="PF02518">
    <property type="entry name" value="HATPase_c"/>
    <property type="match status" value="1"/>
</dbReference>
<organism evidence="18 19">
    <name type="scientific">Patulibacter brassicae</name>
    <dbReference type="NCBI Taxonomy" id="1705717"/>
    <lineage>
        <taxon>Bacteria</taxon>
        <taxon>Bacillati</taxon>
        <taxon>Actinomycetota</taxon>
        <taxon>Thermoleophilia</taxon>
        <taxon>Solirubrobacterales</taxon>
        <taxon>Patulibacteraceae</taxon>
        <taxon>Patulibacter</taxon>
    </lineage>
</organism>
<dbReference type="CDD" id="cd16917">
    <property type="entry name" value="HATPase_UhpB-NarQ-NarX-like"/>
    <property type="match status" value="1"/>
</dbReference>
<reference evidence="18 19" key="1">
    <citation type="submission" date="2023-11" db="EMBL/GenBank/DDBJ databases">
        <authorList>
            <person name="Xu M."/>
            <person name="Jiang T."/>
        </authorList>
    </citation>
    <scope>NUCLEOTIDE SEQUENCE [LARGE SCALE GENOMIC DNA]</scope>
    <source>
        <strain evidence="18 19">SD</strain>
    </source>
</reference>
<keyword evidence="19" id="KW-1185">Reference proteome</keyword>
<keyword evidence="13" id="KW-0411">Iron-sulfur</keyword>
<evidence type="ECO:0000256" key="4">
    <source>
        <dbReference type="ARBA" id="ARBA00012438"/>
    </source>
</evidence>
<keyword evidence="8" id="KW-0808">Transferase</keyword>
<gene>
    <name evidence="18" type="ORF">SK069_03575</name>
</gene>
<dbReference type="InterPro" id="IPR029016">
    <property type="entry name" value="GAF-like_dom_sf"/>
</dbReference>
<dbReference type="Pfam" id="PF13185">
    <property type="entry name" value="GAF_2"/>
    <property type="match status" value="1"/>
</dbReference>
<dbReference type="PROSITE" id="PS50109">
    <property type="entry name" value="HIS_KIN"/>
    <property type="match status" value="1"/>
</dbReference>
<accession>A0ABU4VGZ9</accession>
<keyword evidence="12" id="KW-0902">Two-component regulatory system</keyword>
<dbReference type="Gene3D" id="3.30.565.10">
    <property type="entry name" value="Histidine kinase-like ATPase, C-terminal domain"/>
    <property type="match status" value="1"/>
</dbReference>
<dbReference type="Gene3D" id="1.20.5.1930">
    <property type="match status" value="1"/>
</dbReference>
<name>A0ABU4VGZ9_9ACTN</name>
<evidence type="ECO:0000256" key="2">
    <source>
        <dbReference type="ARBA" id="ARBA00001966"/>
    </source>
</evidence>
<dbReference type="RefSeq" id="WP_319952807.1">
    <property type="nucleotide sequence ID" value="NZ_JAXAVX010000001.1"/>
</dbReference>
<dbReference type="PRINTS" id="PR00344">
    <property type="entry name" value="BCTRLSENSOR"/>
</dbReference>
<evidence type="ECO:0000256" key="8">
    <source>
        <dbReference type="ARBA" id="ARBA00022679"/>
    </source>
</evidence>
<evidence type="ECO:0000256" key="12">
    <source>
        <dbReference type="ARBA" id="ARBA00023012"/>
    </source>
</evidence>
<comment type="cofactor">
    <cofactor evidence="2">
        <name>[4Fe-4S] cluster</name>
        <dbReference type="ChEBI" id="CHEBI:49883"/>
    </cofactor>
</comment>
<evidence type="ECO:0000313" key="18">
    <source>
        <dbReference type="EMBL" id="MDX8150662.1"/>
    </source>
</evidence>
<sequence>MHDALDEPRLRRLIAVGRGLVQELDPETLLDQILSAAQELTGARYAALGILDGDREHLARFLTAGIEEPTRRAIGDLPHGRGLLGVLIRDPAPLRLANLHHHPQSYGFPAGHPDMTTFLGTPIVVRGQAWGNLYLTEKTSGAFTAADEEAVGILADWAAVAVENAGLYESVRLRHDELQRANQSLATTNAITRAIGTETDLRRVLELVAKRGRALIGARALVLLLAEGDHLTTAAVAGELDREIAEIRLPADDSTAGEVVRTARPMRLAAEDLRVPASRFGVRDARAALLVPMTFRGRSLGVLAAFDRLADVDEATFSADDEATLVAVAASAATAVATAQSVSEQRLREALDGSERERRRWARELHDETLQGLGGLQVRLASALRGPDEDAVREAVRGVRDEISLEIQKLRTLITELRPATLDELGLSPAVESLTRDVAATSGLSIDLAIDVEADGPGGRLAADLETTVYRIVQEALTNIVKHADARRVAIEILSSDGELRIKVRDDGVGIDEDVLERRAGFGVTGMRERVQLAGGTLELRSAEPGGTTLEARLPLPALGTHGPGASRATTDLRSPDANAR</sequence>
<evidence type="ECO:0000256" key="11">
    <source>
        <dbReference type="ARBA" id="ARBA00023004"/>
    </source>
</evidence>
<keyword evidence="11" id="KW-0408">Iron</keyword>
<dbReference type="SUPFAM" id="SSF55874">
    <property type="entry name" value="ATPase domain of HSP90 chaperone/DNA topoisomerase II/histidine kinase"/>
    <property type="match status" value="1"/>
</dbReference>
<evidence type="ECO:0000256" key="7">
    <source>
        <dbReference type="ARBA" id="ARBA00022490"/>
    </source>
</evidence>
<evidence type="ECO:0000256" key="1">
    <source>
        <dbReference type="ARBA" id="ARBA00000085"/>
    </source>
</evidence>
<dbReference type="Pfam" id="PF07730">
    <property type="entry name" value="HisKA_3"/>
    <property type="match status" value="1"/>
</dbReference>
<keyword evidence="6" id="KW-0004">4Fe-4S</keyword>
<evidence type="ECO:0000259" key="17">
    <source>
        <dbReference type="PROSITE" id="PS50109"/>
    </source>
</evidence>
<evidence type="ECO:0000313" key="19">
    <source>
        <dbReference type="Proteomes" id="UP001277761"/>
    </source>
</evidence>
<dbReference type="PANTHER" id="PTHR24421:SF58">
    <property type="entry name" value="SIGNAL TRANSDUCTION HISTIDINE-PROTEIN KINASE_PHOSPHATASE UHPB"/>
    <property type="match status" value="1"/>
</dbReference>
<dbReference type="SMART" id="SM00387">
    <property type="entry name" value="HATPase_c"/>
    <property type="match status" value="1"/>
</dbReference>
<dbReference type="Gene3D" id="3.30.450.40">
    <property type="match status" value="2"/>
</dbReference>
<evidence type="ECO:0000256" key="16">
    <source>
        <dbReference type="SAM" id="MobiDB-lite"/>
    </source>
</evidence>
<feature type="region of interest" description="Disordered" evidence="16">
    <location>
        <begin position="556"/>
        <end position="581"/>
    </location>
</feature>
<dbReference type="InterPro" id="IPR036890">
    <property type="entry name" value="HATPase_C_sf"/>
</dbReference>
<keyword evidence="7" id="KW-0963">Cytoplasm</keyword>
<proteinExistence type="predicted"/>
<feature type="domain" description="Histidine kinase" evidence="17">
    <location>
        <begin position="364"/>
        <end position="558"/>
    </location>
</feature>
<dbReference type="InterPro" id="IPR004358">
    <property type="entry name" value="Sig_transdc_His_kin-like_C"/>
</dbReference>
<dbReference type="Proteomes" id="UP001277761">
    <property type="component" value="Unassembled WGS sequence"/>
</dbReference>
<comment type="caution">
    <text evidence="18">The sequence shown here is derived from an EMBL/GenBank/DDBJ whole genome shotgun (WGS) entry which is preliminary data.</text>
</comment>
<evidence type="ECO:0000256" key="13">
    <source>
        <dbReference type="ARBA" id="ARBA00023014"/>
    </source>
</evidence>
<evidence type="ECO:0000256" key="5">
    <source>
        <dbReference type="ARBA" id="ARBA00017322"/>
    </source>
</evidence>
<comment type="subcellular location">
    <subcellularLocation>
        <location evidence="3">Cytoplasm</location>
    </subcellularLocation>
</comment>